<evidence type="ECO:0000313" key="5">
    <source>
        <dbReference type="Proteomes" id="UP001170959"/>
    </source>
</evidence>
<keyword evidence="1 2" id="KW-0732">Signal</keyword>
<dbReference type="InterPro" id="IPR026444">
    <property type="entry name" value="Secre_tail"/>
</dbReference>
<gene>
    <name evidence="4" type="ORF">HX001_17615</name>
</gene>
<proteinExistence type="predicted"/>
<dbReference type="RefSeq" id="WP_159154814.1">
    <property type="nucleotide sequence ID" value="NZ_CP013210.1"/>
</dbReference>
<dbReference type="Pfam" id="PF18962">
    <property type="entry name" value="Por_Secre_tail"/>
    <property type="match status" value="1"/>
</dbReference>
<dbReference type="Proteomes" id="UP001170959">
    <property type="component" value="Unassembled WGS sequence"/>
</dbReference>
<organism evidence="4 5">
    <name type="scientific">Empedobacter brevis</name>
    <dbReference type="NCBI Taxonomy" id="247"/>
    <lineage>
        <taxon>Bacteria</taxon>
        <taxon>Pseudomonadati</taxon>
        <taxon>Bacteroidota</taxon>
        <taxon>Flavobacteriia</taxon>
        <taxon>Flavobacteriales</taxon>
        <taxon>Weeksellaceae</taxon>
        <taxon>Empedobacter</taxon>
    </lineage>
</organism>
<evidence type="ECO:0000256" key="1">
    <source>
        <dbReference type="ARBA" id="ARBA00022729"/>
    </source>
</evidence>
<accession>A0AAJ1QHR1</accession>
<comment type="caution">
    <text evidence="4">The sequence shown here is derived from an EMBL/GenBank/DDBJ whole genome shotgun (WGS) entry which is preliminary data.</text>
</comment>
<reference evidence="4" key="2">
    <citation type="journal article" date="2022" name="Sci. Total Environ.">
        <title>Prevalence, transmission, and molecular epidemiology of tet(X)-positive bacteria among humans, animals, and environmental niches in China: An epidemiological, and genomic-based study.</title>
        <authorList>
            <person name="Dong N."/>
            <person name="Zeng Y."/>
            <person name="Cai C."/>
            <person name="Sun C."/>
            <person name="Lu J."/>
            <person name="Liu C."/>
            <person name="Zhou H."/>
            <person name="Sun Q."/>
            <person name="Shu L."/>
            <person name="Wang H."/>
            <person name="Wang Y."/>
            <person name="Wang S."/>
            <person name="Wu C."/>
            <person name="Chan E.W."/>
            <person name="Chen G."/>
            <person name="Shen Z."/>
            <person name="Chen S."/>
            <person name="Zhang R."/>
        </authorList>
    </citation>
    <scope>NUCLEOTIDE SEQUENCE</scope>
    <source>
        <strain evidence="4">R655-4</strain>
    </source>
</reference>
<evidence type="ECO:0000256" key="2">
    <source>
        <dbReference type="SAM" id="SignalP"/>
    </source>
</evidence>
<dbReference type="Gene3D" id="2.130.10.10">
    <property type="entry name" value="YVTN repeat-like/Quinoprotein amine dehydrogenase"/>
    <property type="match status" value="1"/>
</dbReference>
<evidence type="ECO:0000259" key="3">
    <source>
        <dbReference type="Pfam" id="PF18962"/>
    </source>
</evidence>
<dbReference type="InterPro" id="IPR015943">
    <property type="entry name" value="WD40/YVTN_repeat-like_dom_sf"/>
</dbReference>
<protein>
    <submittedName>
        <fullName evidence="4">DUF5074 domain-containing protein</fullName>
    </submittedName>
</protein>
<reference evidence="4" key="1">
    <citation type="submission" date="2020-06" db="EMBL/GenBank/DDBJ databases">
        <authorList>
            <person name="Dong N."/>
        </authorList>
    </citation>
    <scope>NUCLEOTIDE SEQUENCE</scope>
    <source>
        <strain evidence="4">R655-4</strain>
    </source>
</reference>
<name>A0AAJ1QHR1_9FLAO</name>
<feature type="signal peptide" evidence="2">
    <location>
        <begin position="1"/>
        <end position="19"/>
    </location>
</feature>
<dbReference type="InterPro" id="IPR031815">
    <property type="entry name" value="DUF5074"/>
</dbReference>
<sequence length="524" mass="57779">MRKFILSVFTIAVMQTNFAQTKEYTNGVFILNEDWFGHANGSINFINADSTIDYDIYKTANTSEELGVTPPYAAIYGDNFYVVSKQENRLVVADSKTLQKKASFTTIGGDGRSFVGVDKKTGYVGTTNGLYLFDIENLKTGNLIEGTNKVGALANMIRTSTYVFAVSQSGGILVIDPKKHAIKQNIKGGFISVVQTKDGNVWGALVNKLVKIDPITLETTEVAIPTKTIPNTWGAWNAGSFCASTQENIVYFFPGSGWSVSPTIVKYDVSKNEFNESFATIPAQDEQYKQTVYGAGLRIDPITNDLIVTTIESGWGTHSEKNWVHRYNNQGELVSSVRLKDYYWFPSMALFPDNASPIVQDLEAAYHIHTATVIDLKDKVSDKDNLAAAIVKDLEIIENNGIAEISINEKEELVINPLKNGTAKIKLSFNSNGKVVEQNITISTAVLGTNDLSKSTVNLYPNLVENILYIEVKDADKAEIYNITGAKITEKTLQKGKNQIDVSSLQKGVYIIKVNNSTFKVIKK</sequence>
<evidence type="ECO:0000313" key="4">
    <source>
        <dbReference type="EMBL" id="MDM1074305.1"/>
    </source>
</evidence>
<dbReference type="Pfam" id="PF16819">
    <property type="entry name" value="DUF5074"/>
    <property type="match status" value="1"/>
</dbReference>
<dbReference type="AlphaFoldDB" id="A0AAJ1QHR1"/>
<feature type="chain" id="PRO_5042599406" evidence="2">
    <location>
        <begin position="20"/>
        <end position="524"/>
    </location>
</feature>
<feature type="domain" description="Secretion system C-terminal sorting" evidence="3">
    <location>
        <begin position="459"/>
        <end position="524"/>
    </location>
</feature>
<dbReference type="NCBIfam" id="TIGR04183">
    <property type="entry name" value="Por_Secre_tail"/>
    <property type="match status" value="1"/>
</dbReference>
<dbReference type="InterPro" id="IPR011044">
    <property type="entry name" value="Quino_amine_DH_bsu"/>
</dbReference>
<dbReference type="EMBL" id="JACAGJ010000014">
    <property type="protein sequence ID" value="MDM1074305.1"/>
    <property type="molecule type" value="Genomic_DNA"/>
</dbReference>
<dbReference type="SUPFAM" id="SSF50969">
    <property type="entry name" value="YVTN repeat-like/Quinoprotein amine dehydrogenase"/>
    <property type="match status" value="1"/>
</dbReference>